<dbReference type="OrthoDB" id="432447at2759"/>
<dbReference type="InterPro" id="IPR001805">
    <property type="entry name" value="Adenokinase"/>
</dbReference>
<feature type="domain" description="Carbohydrate kinase PfkB" evidence="12">
    <location>
        <begin position="26"/>
        <end position="344"/>
    </location>
</feature>
<evidence type="ECO:0000256" key="4">
    <source>
        <dbReference type="ARBA" id="ARBA00012119"/>
    </source>
</evidence>
<keyword evidence="9 11" id="KW-0067">ATP-binding</keyword>
<evidence type="ECO:0000313" key="14">
    <source>
        <dbReference type="Proteomes" id="UP000095009"/>
    </source>
</evidence>
<organism evidence="13 14">
    <name type="scientific">Nadsonia fulvescens var. elongata DSM 6958</name>
    <dbReference type="NCBI Taxonomy" id="857566"/>
    <lineage>
        <taxon>Eukaryota</taxon>
        <taxon>Fungi</taxon>
        <taxon>Dikarya</taxon>
        <taxon>Ascomycota</taxon>
        <taxon>Saccharomycotina</taxon>
        <taxon>Dipodascomycetes</taxon>
        <taxon>Dipodascales</taxon>
        <taxon>Dipodascales incertae sedis</taxon>
        <taxon>Nadsonia</taxon>
    </lineage>
</organism>
<evidence type="ECO:0000313" key="13">
    <source>
        <dbReference type="EMBL" id="ODQ65896.1"/>
    </source>
</evidence>
<dbReference type="AlphaFoldDB" id="A0A1E3PKD9"/>
<gene>
    <name evidence="13" type="ORF">NADFUDRAFT_24168</name>
</gene>
<dbReference type="Proteomes" id="UP000095009">
    <property type="component" value="Unassembled WGS sequence"/>
</dbReference>
<keyword evidence="5 11" id="KW-0808">Transferase</keyword>
<evidence type="ECO:0000256" key="3">
    <source>
        <dbReference type="ARBA" id="ARBA00010688"/>
    </source>
</evidence>
<dbReference type="InterPro" id="IPR002173">
    <property type="entry name" value="Carboh/pur_kinase_PfkB_CS"/>
</dbReference>
<evidence type="ECO:0000256" key="10">
    <source>
        <dbReference type="PIRSR" id="PIRSR601805-1"/>
    </source>
</evidence>
<dbReference type="GO" id="GO:0005634">
    <property type="term" value="C:nucleus"/>
    <property type="evidence" value="ECO:0007669"/>
    <property type="project" value="TreeGrafter"/>
</dbReference>
<dbReference type="GO" id="GO:0006144">
    <property type="term" value="P:purine nucleobase metabolic process"/>
    <property type="evidence" value="ECO:0007669"/>
    <property type="project" value="EnsemblFungi"/>
</dbReference>
<keyword evidence="6 11" id="KW-0660">Purine salvage</keyword>
<dbReference type="GO" id="GO:0006166">
    <property type="term" value="P:purine ribonucleoside salvage"/>
    <property type="evidence" value="ECO:0007669"/>
    <property type="project" value="UniProtKB-KW"/>
</dbReference>
<dbReference type="GO" id="GO:0005524">
    <property type="term" value="F:ATP binding"/>
    <property type="evidence" value="ECO:0007669"/>
    <property type="project" value="UniProtKB-UniRule"/>
</dbReference>
<comment type="cofactor">
    <cofactor evidence="1 11">
        <name>Mg(2+)</name>
        <dbReference type="ChEBI" id="CHEBI:18420"/>
    </cofactor>
</comment>
<keyword evidence="7 11" id="KW-0547">Nucleotide-binding</keyword>
<dbReference type="PRINTS" id="PR00989">
    <property type="entry name" value="ADENOKINASE"/>
</dbReference>
<dbReference type="Gene3D" id="3.40.1190.20">
    <property type="match status" value="1"/>
</dbReference>
<comment type="similarity">
    <text evidence="3 11">Belongs to the carbohydrate kinase PfkB family.</text>
</comment>
<keyword evidence="11" id="KW-0460">Magnesium</keyword>
<dbReference type="UniPathway" id="UPA00588">
    <property type="reaction ID" value="UER00659"/>
</dbReference>
<dbReference type="PROSITE" id="PS00584">
    <property type="entry name" value="PFKB_KINASES_2"/>
    <property type="match status" value="1"/>
</dbReference>
<comment type="catalytic activity">
    <reaction evidence="11">
        <text>adenosine + ATP = AMP + ADP + H(+)</text>
        <dbReference type="Rhea" id="RHEA:20824"/>
        <dbReference type="ChEBI" id="CHEBI:15378"/>
        <dbReference type="ChEBI" id="CHEBI:16335"/>
        <dbReference type="ChEBI" id="CHEBI:30616"/>
        <dbReference type="ChEBI" id="CHEBI:456215"/>
        <dbReference type="ChEBI" id="CHEBI:456216"/>
        <dbReference type="EC" id="2.7.1.20"/>
    </reaction>
</comment>
<dbReference type="GO" id="GO:0044209">
    <property type="term" value="P:AMP salvage"/>
    <property type="evidence" value="ECO:0007669"/>
    <property type="project" value="UniProtKB-UniRule"/>
</dbReference>
<feature type="active site" description="Proton acceptor" evidence="10">
    <location>
        <position position="302"/>
    </location>
</feature>
<dbReference type="GO" id="GO:0005829">
    <property type="term" value="C:cytosol"/>
    <property type="evidence" value="ECO:0007669"/>
    <property type="project" value="TreeGrafter"/>
</dbReference>
<dbReference type="PANTHER" id="PTHR45769:SF3">
    <property type="entry name" value="ADENOSINE KINASE"/>
    <property type="match status" value="1"/>
</dbReference>
<evidence type="ECO:0000256" key="1">
    <source>
        <dbReference type="ARBA" id="ARBA00001946"/>
    </source>
</evidence>
<dbReference type="FunFam" id="3.40.1190.20:FF:000014">
    <property type="entry name" value="ADO1p Adenosine kinase"/>
    <property type="match status" value="1"/>
</dbReference>
<dbReference type="PANTHER" id="PTHR45769">
    <property type="entry name" value="ADENOSINE KINASE"/>
    <property type="match status" value="1"/>
</dbReference>
<accession>A0A1E3PKD9</accession>
<dbReference type="STRING" id="857566.A0A1E3PKD9"/>
<keyword evidence="8 11" id="KW-0418">Kinase</keyword>
<reference evidence="13 14" key="1">
    <citation type="journal article" date="2016" name="Proc. Natl. Acad. Sci. U.S.A.">
        <title>Comparative genomics of biotechnologically important yeasts.</title>
        <authorList>
            <person name="Riley R."/>
            <person name="Haridas S."/>
            <person name="Wolfe K.H."/>
            <person name="Lopes M.R."/>
            <person name="Hittinger C.T."/>
            <person name="Goeker M."/>
            <person name="Salamov A.A."/>
            <person name="Wisecaver J.H."/>
            <person name="Long T.M."/>
            <person name="Calvey C.H."/>
            <person name="Aerts A.L."/>
            <person name="Barry K.W."/>
            <person name="Choi C."/>
            <person name="Clum A."/>
            <person name="Coughlan A.Y."/>
            <person name="Deshpande S."/>
            <person name="Douglass A.P."/>
            <person name="Hanson S.J."/>
            <person name="Klenk H.-P."/>
            <person name="LaButti K.M."/>
            <person name="Lapidus A."/>
            <person name="Lindquist E.A."/>
            <person name="Lipzen A.M."/>
            <person name="Meier-Kolthoff J.P."/>
            <person name="Ohm R.A."/>
            <person name="Otillar R.P."/>
            <person name="Pangilinan J.L."/>
            <person name="Peng Y."/>
            <person name="Rokas A."/>
            <person name="Rosa C.A."/>
            <person name="Scheuner C."/>
            <person name="Sibirny A.A."/>
            <person name="Slot J.C."/>
            <person name="Stielow J.B."/>
            <person name="Sun H."/>
            <person name="Kurtzman C.P."/>
            <person name="Blackwell M."/>
            <person name="Grigoriev I.V."/>
            <person name="Jeffries T.W."/>
        </authorList>
    </citation>
    <scope>NUCLEOTIDE SEQUENCE [LARGE SCALE GENOMIC DNA]</scope>
    <source>
        <strain evidence="13 14">DSM 6958</strain>
    </source>
</reference>
<proteinExistence type="inferred from homology"/>
<comment type="pathway">
    <text evidence="2 11">Purine metabolism; AMP biosynthesis via salvage pathway; AMP from adenosine: step 1/1.</text>
</comment>
<evidence type="ECO:0000256" key="6">
    <source>
        <dbReference type="ARBA" id="ARBA00022726"/>
    </source>
</evidence>
<evidence type="ECO:0000256" key="8">
    <source>
        <dbReference type="ARBA" id="ARBA00022777"/>
    </source>
</evidence>
<evidence type="ECO:0000256" key="5">
    <source>
        <dbReference type="ARBA" id="ARBA00022679"/>
    </source>
</evidence>
<sequence>MSAAPAYPLVCLGNPLLDLQCDVDAEYLAKYDLKDNDAILVEDKHMPIFAEAMANPTVKLLAGGAAQNAARGAAYVLPENSVAYFGSVGKDNYAEALRSENTNAGVTSLYQVQEDVATGKCAALISGHERSLVTDLAAANHFKAEFLQKPENWAVVEAAKVFYVGGFHLTVSPPAIQLLAEHAAATNKIFSMNLSAPFLPQFFKEPLDAAAPYWDYLIGNESEALAYAESHGLDTTDVTEIAKAIAVLPKVNSARPRTVIITQGTLETIAVTANGSDDVKVETFPIKLIQSSEIVDTNGAGDAFAGGFLSAIVEGKSLSEAIDVGSWLAAKSIQCVGPSFPQPKVSYA</sequence>
<evidence type="ECO:0000256" key="11">
    <source>
        <dbReference type="RuleBase" id="RU368116"/>
    </source>
</evidence>
<evidence type="ECO:0000256" key="2">
    <source>
        <dbReference type="ARBA" id="ARBA00004801"/>
    </source>
</evidence>
<evidence type="ECO:0000259" key="12">
    <source>
        <dbReference type="Pfam" id="PF00294"/>
    </source>
</evidence>
<keyword evidence="14" id="KW-1185">Reference proteome</keyword>
<dbReference type="InterPro" id="IPR029056">
    <property type="entry name" value="Ribokinase-like"/>
</dbReference>
<dbReference type="GO" id="GO:0004001">
    <property type="term" value="F:adenosine kinase activity"/>
    <property type="evidence" value="ECO:0007669"/>
    <property type="project" value="UniProtKB-UniRule"/>
</dbReference>
<protein>
    <recommendedName>
        <fullName evidence="4 11">Adenosine kinase</fullName>
        <shortName evidence="11">AK</shortName>
        <ecNumber evidence="4 11">2.7.1.20</ecNumber>
    </recommendedName>
    <alternativeName>
        <fullName evidence="11">Adenosine 5'-phosphotransferase</fullName>
    </alternativeName>
</protein>
<dbReference type="Pfam" id="PF00294">
    <property type="entry name" value="PfkB"/>
    <property type="match status" value="1"/>
</dbReference>
<evidence type="ECO:0000256" key="7">
    <source>
        <dbReference type="ARBA" id="ARBA00022741"/>
    </source>
</evidence>
<dbReference type="SUPFAM" id="SSF53613">
    <property type="entry name" value="Ribokinase-like"/>
    <property type="match status" value="1"/>
</dbReference>
<dbReference type="InterPro" id="IPR011611">
    <property type="entry name" value="PfkB_dom"/>
</dbReference>
<dbReference type="EC" id="2.7.1.20" evidence="4 11"/>
<comment type="function">
    <text evidence="11">ATP dependent phosphorylation of adenosine and other related nucleoside analogs to monophosphate derivatives.</text>
</comment>
<name>A0A1E3PKD9_9ASCO</name>
<dbReference type="CDD" id="cd01168">
    <property type="entry name" value="adenosine_kinase"/>
    <property type="match status" value="1"/>
</dbReference>
<dbReference type="EMBL" id="KV454409">
    <property type="protein sequence ID" value="ODQ65896.1"/>
    <property type="molecule type" value="Genomic_DNA"/>
</dbReference>
<dbReference type="Gene3D" id="3.30.1110.10">
    <property type="match status" value="1"/>
</dbReference>
<evidence type="ECO:0000256" key="9">
    <source>
        <dbReference type="ARBA" id="ARBA00022840"/>
    </source>
</evidence>